<organism evidence="1 2">
    <name type="scientific">Oesophagostomum dentatum</name>
    <name type="common">Nodular worm</name>
    <dbReference type="NCBI Taxonomy" id="61180"/>
    <lineage>
        <taxon>Eukaryota</taxon>
        <taxon>Metazoa</taxon>
        <taxon>Ecdysozoa</taxon>
        <taxon>Nematoda</taxon>
        <taxon>Chromadorea</taxon>
        <taxon>Rhabditida</taxon>
        <taxon>Rhabditina</taxon>
        <taxon>Rhabditomorpha</taxon>
        <taxon>Strongyloidea</taxon>
        <taxon>Strongylidae</taxon>
        <taxon>Oesophagostomum</taxon>
    </lineage>
</organism>
<dbReference type="OrthoDB" id="5874731at2759"/>
<dbReference type="Proteomes" id="UP000053660">
    <property type="component" value="Unassembled WGS sequence"/>
</dbReference>
<protein>
    <submittedName>
        <fullName evidence="1">Uncharacterized protein</fullName>
    </submittedName>
</protein>
<name>A0A0B1TLY6_OESDE</name>
<sequence length="91" mass="10704">MNLEESEFYGKPFLYIRIRDAECYSSNTESSFEVYICAMDYENNFLSSVGIQSDRFRKESGVRIFEGFVPTQIRKEKTIDECFEKVSVNQI</sequence>
<evidence type="ECO:0000313" key="2">
    <source>
        <dbReference type="Proteomes" id="UP000053660"/>
    </source>
</evidence>
<keyword evidence="2" id="KW-1185">Reference proteome</keyword>
<evidence type="ECO:0000313" key="1">
    <source>
        <dbReference type="EMBL" id="KHJ98259.1"/>
    </source>
</evidence>
<dbReference type="AlphaFoldDB" id="A0A0B1TLY6"/>
<accession>A0A0B1TLY6</accession>
<proteinExistence type="predicted"/>
<gene>
    <name evidence="1" type="ORF">OESDEN_01764</name>
</gene>
<reference evidence="1 2" key="1">
    <citation type="submission" date="2014-03" db="EMBL/GenBank/DDBJ databases">
        <title>Draft genome of the hookworm Oesophagostomum dentatum.</title>
        <authorList>
            <person name="Mitreva M."/>
        </authorList>
    </citation>
    <scope>NUCLEOTIDE SEQUENCE [LARGE SCALE GENOMIC DNA]</scope>
    <source>
        <strain evidence="1 2">OD-Hann</strain>
    </source>
</reference>
<dbReference type="EMBL" id="KN549336">
    <property type="protein sequence ID" value="KHJ98259.1"/>
    <property type="molecule type" value="Genomic_DNA"/>
</dbReference>